<dbReference type="RefSeq" id="WP_126724383.1">
    <property type="nucleotide sequence ID" value="NZ_RYZH01000008.1"/>
</dbReference>
<dbReference type="AlphaFoldDB" id="A0A432MNI9"/>
<reference evidence="1 2" key="1">
    <citation type="submission" date="2018-12" db="EMBL/GenBank/DDBJ databases">
        <authorList>
            <person name="Toschakov S.V."/>
        </authorList>
    </citation>
    <scope>NUCLEOTIDE SEQUENCE [LARGE SCALE GENOMIC DNA]</scope>
    <source>
        <strain evidence="1 2">GM2012</strain>
    </source>
</reference>
<reference evidence="1 2" key="2">
    <citation type="submission" date="2019-01" db="EMBL/GenBank/DDBJ databases">
        <title>Tautonia sociabilis, a novel thermotolerant planctomycete of Isosphaeraceae family, isolated from a 4000 m deep subterranean habitat.</title>
        <authorList>
            <person name="Kovaleva O.L."/>
            <person name="Elcheninov A.G."/>
            <person name="Van Heerden E."/>
            <person name="Toshchakov S.V."/>
            <person name="Novikov A."/>
            <person name="Bonch-Osmolovskaya E.A."/>
            <person name="Kublanov I.V."/>
        </authorList>
    </citation>
    <scope>NUCLEOTIDE SEQUENCE [LARGE SCALE GENOMIC DNA]</scope>
    <source>
        <strain evidence="1 2">GM2012</strain>
    </source>
</reference>
<organism evidence="1 2">
    <name type="scientific">Tautonia sociabilis</name>
    <dbReference type="NCBI Taxonomy" id="2080755"/>
    <lineage>
        <taxon>Bacteria</taxon>
        <taxon>Pseudomonadati</taxon>
        <taxon>Planctomycetota</taxon>
        <taxon>Planctomycetia</taxon>
        <taxon>Isosphaerales</taxon>
        <taxon>Isosphaeraceae</taxon>
        <taxon>Tautonia</taxon>
    </lineage>
</organism>
<dbReference type="EMBL" id="RYZH01000008">
    <property type="protein sequence ID" value="RUL88676.1"/>
    <property type="molecule type" value="Genomic_DNA"/>
</dbReference>
<dbReference type="Proteomes" id="UP000280296">
    <property type="component" value="Unassembled WGS sequence"/>
</dbReference>
<evidence type="ECO:0000313" key="1">
    <source>
        <dbReference type="EMBL" id="RUL88676.1"/>
    </source>
</evidence>
<gene>
    <name evidence="1" type="ORF">TsocGM_05935</name>
</gene>
<dbReference type="OrthoDB" id="9835624at2"/>
<protein>
    <submittedName>
        <fullName evidence="1">Uncharacterized protein</fullName>
    </submittedName>
</protein>
<evidence type="ECO:0000313" key="2">
    <source>
        <dbReference type="Proteomes" id="UP000280296"/>
    </source>
</evidence>
<proteinExistence type="predicted"/>
<sequence length="110" mass="11990">MGWFGFAKKTTYIVAVSYEGPNRLRLNGNRSEGGKIKKNAAAHEQTVIWMEVTSGGGRVDQGTGPSSARLAPGELEALRRDVHLSSAFKAVVEELDSGRDHASKWYKLGK</sequence>
<accession>A0A432MNI9</accession>
<name>A0A432MNI9_9BACT</name>
<keyword evidence="2" id="KW-1185">Reference proteome</keyword>
<comment type="caution">
    <text evidence="1">The sequence shown here is derived from an EMBL/GenBank/DDBJ whole genome shotgun (WGS) entry which is preliminary data.</text>
</comment>